<dbReference type="InterPro" id="IPR036291">
    <property type="entry name" value="NAD(P)-bd_dom_sf"/>
</dbReference>
<dbReference type="PANTHER" id="PTHR11728">
    <property type="entry name" value="GLYCEROL-3-PHOSPHATE DEHYDROGENASE"/>
    <property type="match status" value="1"/>
</dbReference>
<reference evidence="2" key="1">
    <citation type="journal article" date="2014" name="Front. Microbiol.">
        <title>High frequency of phylogenetically diverse reductive dehalogenase-homologous genes in deep subseafloor sedimentary metagenomes.</title>
        <authorList>
            <person name="Kawai M."/>
            <person name="Futagami T."/>
            <person name="Toyoda A."/>
            <person name="Takaki Y."/>
            <person name="Nishi S."/>
            <person name="Hori S."/>
            <person name="Arai W."/>
            <person name="Tsubouchi T."/>
            <person name="Morono Y."/>
            <person name="Uchiyama I."/>
            <person name="Ito T."/>
            <person name="Fujiyama A."/>
            <person name="Inagaki F."/>
            <person name="Takami H."/>
        </authorList>
    </citation>
    <scope>NUCLEOTIDE SEQUENCE</scope>
    <source>
        <strain evidence="2">Expedition CK06-06</strain>
    </source>
</reference>
<dbReference type="InterPro" id="IPR011128">
    <property type="entry name" value="G3P_DH_NAD-dep_N"/>
</dbReference>
<evidence type="ECO:0000313" key="2">
    <source>
        <dbReference type="EMBL" id="GAJ10019.1"/>
    </source>
</evidence>
<organism evidence="2">
    <name type="scientific">marine sediment metagenome</name>
    <dbReference type="NCBI Taxonomy" id="412755"/>
    <lineage>
        <taxon>unclassified sequences</taxon>
        <taxon>metagenomes</taxon>
        <taxon>ecological metagenomes</taxon>
    </lineage>
</organism>
<protein>
    <recommendedName>
        <fullName evidence="1">Glycerol-3-phosphate dehydrogenase NAD-dependent N-terminal domain-containing protein</fullName>
    </recommendedName>
</protein>
<dbReference type="EMBL" id="BARW01032142">
    <property type="protein sequence ID" value="GAJ10019.1"/>
    <property type="molecule type" value="Genomic_DNA"/>
</dbReference>
<proteinExistence type="predicted"/>
<name>X1TXQ8_9ZZZZ</name>
<feature type="non-terminal residue" evidence="2">
    <location>
        <position position="115"/>
    </location>
</feature>
<feature type="domain" description="Glycerol-3-phosphate dehydrogenase NAD-dependent N-terminal" evidence="1">
    <location>
        <begin position="10"/>
        <end position="109"/>
    </location>
</feature>
<dbReference type="GO" id="GO:0046168">
    <property type="term" value="P:glycerol-3-phosphate catabolic process"/>
    <property type="evidence" value="ECO:0007669"/>
    <property type="project" value="InterPro"/>
</dbReference>
<comment type="caution">
    <text evidence="2">The sequence shown here is derived from an EMBL/GenBank/DDBJ whole genome shotgun (WGS) entry which is preliminary data.</text>
</comment>
<dbReference type="AlphaFoldDB" id="X1TXQ8"/>
<dbReference type="SUPFAM" id="SSF51735">
    <property type="entry name" value="NAD(P)-binding Rossmann-fold domains"/>
    <property type="match status" value="1"/>
</dbReference>
<accession>X1TXQ8</accession>
<dbReference type="Gene3D" id="3.40.50.720">
    <property type="entry name" value="NAD(P)-binding Rossmann-like Domain"/>
    <property type="match status" value="1"/>
</dbReference>
<sequence length="115" mass="12299">MSQIARSPAIAVLGAGSWGTALALLVARNGYAVKLWDISSEHLESIKDCGENKRYLPGVALPQNLQVVADLESVLSHTCQFLVAVPSHAFRATLGRLAQFCAKAPRLLISWGTKG</sequence>
<dbReference type="Pfam" id="PF01210">
    <property type="entry name" value="NAD_Gly3P_dh_N"/>
    <property type="match status" value="1"/>
</dbReference>
<dbReference type="PANTHER" id="PTHR11728:SF1">
    <property type="entry name" value="GLYCEROL-3-PHOSPHATE DEHYDROGENASE [NAD(+)] 2, CHLOROPLASTIC"/>
    <property type="match status" value="1"/>
</dbReference>
<gene>
    <name evidence="2" type="ORF">S12H4_50939</name>
</gene>
<dbReference type="PRINTS" id="PR00077">
    <property type="entry name" value="GPDHDRGNASE"/>
</dbReference>
<dbReference type="GO" id="GO:0051287">
    <property type="term" value="F:NAD binding"/>
    <property type="evidence" value="ECO:0007669"/>
    <property type="project" value="InterPro"/>
</dbReference>
<dbReference type="GO" id="GO:0047952">
    <property type="term" value="F:glycerol-3-phosphate dehydrogenase [NAD(P)+] activity"/>
    <property type="evidence" value="ECO:0007669"/>
    <property type="project" value="TreeGrafter"/>
</dbReference>
<dbReference type="GO" id="GO:0005829">
    <property type="term" value="C:cytosol"/>
    <property type="evidence" value="ECO:0007669"/>
    <property type="project" value="TreeGrafter"/>
</dbReference>
<dbReference type="InterPro" id="IPR006168">
    <property type="entry name" value="G3P_DH_NAD-dep"/>
</dbReference>
<evidence type="ECO:0000259" key="1">
    <source>
        <dbReference type="Pfam" id="PF01210"/>
    </source>
</evidence>